<dbReference type="EMBL" id="JADWDC010000007">
    <property type="protein sequence ID" value="MCC0176190.1"/>
    <property type="molecule type" value="Genomic_DNA"/>
</dbReference>
<comment type="caution">
    <text evidence="1">The sequence shown here is derived from an EMBL/GenBank/DDBJ whole genome shotgun (WGS) entry which is preliminary data.</text>
</comment>
<keyword evidence="2" id="KW-1185">Reference proteome</keyword>
<dbReference type="RefSeq" id="WP_229639228.1">
    <property type="nucleotide sequence ID" value="NZ_JADWDC010000007.1"/>
</dbReference>
<evidence type="ECO:0000313" key="1">
    <source>
        <dbReference type="EMBL" id="MCC0176190.1"/>
    </source>
</evidence>
<reference evidence="1" key="1">
    <citation type="journal article" date="2021" name="Antonie Van Leeuwenhoek">
        <title>Draft genome and description of Waterburya agarophytonicola gen. nov. sp. nov. (Pleurocapsales, Cyanobacteria): a seaweed symbiont.</title>
        <authorList>
            <person name="Bonthond G."/>
            <person name="Shalygin S."/>
            <person name="Bayer T."/>
            <person name="Weinberger F."/>
        </authorList>
    </citation>
    <scope>NUCLEOTIDE SEQUENCE</scope>
    <source>
        <strain evidence="1">KI4</strain>
    </source>
</reference>
<organism evidence="1 2">
    <name type="scientific">Waterburya agarophytonicola KI4</name>
    <dbReference type="NCBI Taxonomy" id="2874699"/>
    <lineage>
        <taxon>Bacteria</taxon>
        <taxon>Bacillati</taxon>
        <taxon>Cyanobacteriota</taxon>
        <taxon>Cyanophyceae</taxon>
        <taxon>Pleurocapsales</taxon>
        <taxon>Hyellaceae</taxon>
        <taxon>Waterburya</taxon>
        <taxon>Waterburya agarophytonicola</taxon>
    </lineage>
</organism>
<gene>
    <name evidence="1" type="ORF">I4641_04265</name>
</gene>
<dbReference type="AlphaFoldDB" id="A0A964BMR8"/>
<protein>
    <submittedName>
        <fullName evidence="1">Uncharacterized protein</fullName>
    </submittedName>
</protein>
<dbReference type="Proteomes" id="UP000729733">
    <property type="component" value="Unassembled WGS sequence"/>
</dbReference>
<proteinExistence type="predicted"/>
<sequence>MKNLTSFILPSILGLVAGIGHGITSHHQELPFSLADQVIESVQSDRTFN</sequence>
<evidence type="ECO:0000313" key="2">
    <source>
        <dbReference type="Proteomes" id="UP000729733"/>
    </source>
</evidence>
<accession>A0A964BMR8</accession>
<name>A0A964BMR8_9CYAN</name>